<dbReference type="Pfam" id="PF14237">
    <property type="entry name" value="GYF_2"/>
    <property type="match status" value="1"/>
</dbReference>
<sequence>MTAPEERCWFTLDPKAQPVGPYSIADLSGYAASGLVSEVQVFWKEGKPSWDKLSDVPELEPVLKALQQHRASAAAAAAAPAAAGEAAAAAAAAAAGATAGLSSPSHAHPHHAVVLTGKPSDALDVFKNAIAAVEAGAADDTAPDADPAAADGAADRAATPEELEFEDDDGTMYRWDRKLRKYVPAAEADAADAAAAAAAQQQHDYDIKAMTFVAEEEVIPTLAAARAAEEAAAAALEGKGEGKRAADKDSAQGKAKKAKGSAAAAAGEAAGDAGAEGAAAAAAGSKLEEAEEPKGWFELKKAGSSSR</sequence>
<dbReference type="InterPro" id="IPR025640">
    <property type="entry name" value="GYF_2"/>
</dbReference>
<name>A0ABY8UFN3_TETOB</name>
<feature type="region of interest" description="Disordered" evidence="1">
    <location>
        <begin position="236"/>
        <end position="307"/>
    </location>
</feature>
<keyword evidence="4" id="KW-1185">Reference proteome</keyword>
<gene>
    <name evidence="3" type="ORF">OEZ85_005945</name>
</gene>
<dbReference type="PANTHER" id="PTHR15608">
    <property type="entry name" value="SPLICING FACTOR U2AF-ASSOCIATED PROTEIN 2"/>
    <property type="match status" value="1"/>
</dbReference>
<dbReference type="PANTHER" id="PTHR15608:SF0">
    <property type="entry name" value="HIV TAT-SPECIFIC FACTOR 1"/>
    <property type="match status" value="1"/>
</dbReference>
<feature type="compositionally biased region" description="Acidic residues" evidence="1">
    <location>
        <begin position="161"/>
        <end position="170"/>
    </location>
</feature>
<evidence type="ECO:0000313" key="3">
    <source>
        <dbReference type="EMBL" id="WIA20085.1"/>
    </source>
</evidence>
<evidence type="ECO:0000313" key="4">
    <source>
        <dbReference type="Proteomes" id="UP001244341"/>
    </source>
</evidence>
<protein>
    <recommendedName>
        <fullName evidence="2">GYF domain-containing protein</fullName>
    </recommendedName>
</protein>
<dbReference type="EMBL" id="CP126218">
    <property type="protein sequence ID" value="WIA20085.1"/>
    <property type="molecule type" value="Genomic_DNA"/>
</dbReference>
<feature type="domain" description="GYF" evidence="2">
    <location>
        <begin position="9"/>
        <end position="59"/>
    </location>
</feature>
<dbReference type="InterPro" id="IPR034393">
    <property type="entry name" value="TatSF1-like"/>
</dbReference>
<evidence type="ECO:0000256" key="1">
    <source>
        <dbReference type="SAM" id="MobiDB-lite"/>
    </source>
</evidence>
<accession>A0ABY8UFN3</accession>
<evidence type="ECO:0000259" key="2">
    <source>
        <dbReference type="Pfam" id="PF14237"/>
    </source>
</evidence>
<feature type="compositionally biased region" description="Low complexity" evidence="1">
    <location>
        <begin position="260"/>
        <end position="285"/>
    </location>
</feature>
<feature type="compositionally biased region" description="Basic and acidic residues" evidence="1">
    <location>
        <begin position="238"/>
        <end position="251"/>
    </location>
</feature>
<organism evidence="3 4">
    <name type="scientific">Tetradesmus obliquus</name>
    <name type="common">Green alga</name>
    <name type="synonym">Acutodesmus obliquus</name>
    <dbReference type="NCBI Taxonomy" id="3088"/>
    <lineage>
        <taxon>Eukaryota</taxon>
        <taxon>Viridiplantae</taxon>
        <taxon>Chlorophyta</taxon>
        <taxon>core chlorophytes</taxon>
        <taxon>Chlorophyceae</taxon>
        <taxon>CS clade</taxon>
        <taxon>Sphaeropleales</taxon>
        <taxon>Scenedesmaceae</taxon>
        <taxon>Tetradesmus</taxon>
    </lineage>
</organism>
<dbReference type="Proteomes" id="UP001244341">
    <property type="component" value="Chromosome 11b"/>
</dbReference>
<feature type="region of interest" description="Disordered" evidence="1">
    <location>
        <begin position="137"/>
        <end position="170"/>
    </location>
</feature>
<reference evidence="3 4" key="1">
    <citation type="submission" date="2023-05" db="EMBL/GenBank/DDBJ databases">
        <title>A 100% complete, gapless, phased diploid assembly of the Scenedesmus obliquus UTEX 3031 genome.</title>
        <authorList>
            <person name="Biondi T.C."/>
            <person name="Hanschen E.R."/>
            <person name="Kwon T."/>
            <person name="Eng W."/>
            <person name="Kruse C.P.S."/>
            <person name="Koehler S.I."/>
            <person name="Kunde Y."/>
            <person name="Gleasner C.D."/>
            <person name="You Mak K.T."/>
            <person name="Polle J."/>
            <person name="Hovde B.T."/>
            <person name="Starkenburg S.R."/>
        </authorList>
    </citation>
    <scope>NUCLEOTIDE SEQUENCE [LARGE SCALE GENOMIC DNA]</scope>
    <source>
        <strain evidence="3 4">DOE0152z</strain>
    </source>
</reference>
<feature type="compositionally biased region" description="Low complexity" evidence="1">
    <location>
        <begin position="137"/>
        <end position="157"/>
    </location>
</feature>
<feature type="compositionally biased region" description="Basic and acidic residues" evidence="1">
    <location>
        <begin position="286"/>
        <end position="301"/>
    </location>
</feature>
<proteinExistence type="predicted"/>